<protein>
    <recommendedName>
        <fullName evidence="5">BRO1 domain-containing protein</fullName>
    </recommendedName>
</protein>
<evidence type="ECO:0000256" key="4">
    <source>
        <dbReference type="ARBA" id="ARBA00022753"/>
    </source>
</evidence>
<dbReference type="PROSITE" id="PS51180">
    <property type="entry name" value="BRO1"/>
    <property type="match status" value="1"/>
</dbReference>
<reference evidence="6" key="1">
    <citation type="submission" date="2021-01" db="EMBL/GenBank/DDBJ databases">
        <authorList>
            <person name="Corre E."/>
            <person name="Pelletier E."/>
            <person name="Niang G."/>
            <person name="Scheremetjew M."/>
            <person name="Finn R."/>
            <person name="Kale V."/>
            <person name="Holt S."/>
            <person name="Cochrane G."/>
            <person name="Meng A."/>
            <person name="Brown T."/>
            <person name="Cohen L."/>
        </authorList>
    </citation>
    <scope>NUCLEOTIDE SEQUENCE</scope>
    <source>
        <strain evidence="6">CCCM811</strain>
    </source>
</reference>
<accession>A0A7S3Z2U1</accession>
<dbReference type="PANTHER" id="PTHR23030:SF30">
    <property type="entry name" value="TYROSINE-PROTEIN PHOSPHATASE NON-RECEPTOR TYPE 23"/>
    <property type="match status" value="1"/>
</dbReference>
<evidence type="ECO:0000256" key="2">
    <source>
        <dbReference type="ARBA" id="ARBA00004496"/>
    </source>
</evidence>
<dbReference type="Gene3D" id="1.25.40.280">
    <property type="entry name" value="alix/aip1 like domains"/>
    <property type="match status" value="1"/>
</dbReference>
<keyword evidence="3" id="KW-0963">Cytoplasm</keyword>
<dbReference type="Gene3D" id="1.20.120.560">
    <property type="entry name" value="alix/aip1 in complex with the ypdl late domain"/>
    <property type="match status" value="1"/>
</dbReference>
<keyword evidence="4" id="KW-0967">Endosome</keyword>
<dbReference type="GO" id="GO:0005768">
    <property type="term" value="C:endosome"/>
    <property type="evidence" value="ECO:0007669"/>
    <property type="project" value="UniProtKB-SubCell"/>
</dbReference>
<dbReference type="Gene3D" id="1.20.140.50">
    <property type="entry name" value="alix/aip1 like domains"/>
    <property type="match status" value="1"/>
</dbReference>
<dbReference type="GO" id="GO:0043328">
    <property type="term" value="P:protein transport to vacuole involved in ubiquitin-dependent protein catabolic process via the multivesicular body sorting pathway"/>
    <property type="evidence" value="ECO:0007669"/>
    <property type="project" value="TreeGrafter"/>
</dbReference>
<dbReference type="EMBL" id="HBIV01029490">
    <property type="protein sequence ID" value="CAE0669433.1"/>
    <property type="molecule type" value="Transcribed_RNA"/>
</dbReference>
<dbReference type="PANTHER" id="PTHR23030">
    <property type="entry name" value="PCD6 INTERACTING PROTEIN-RELATED"/>
    <property type="match status" value="1"/>
</dbReference>
<feature type="non-terminal residue" evidence="6">
    <location>
        <position position="752"/>
    </location>
</feature>
<dbReference type="InterPro" id="IPR025304">
    <property type="entry name" value="ALIX_V_dom"/>
</dbReference>
<dbReference type="SMART" id="SM01041">
    <property type="entry name" value="BRO1"/>
    <property type="match status" value="1"/>
</dbReference>
<dbReference type="Pfam" id="PF13949">
    <property type="entry name" value="ALIX_LYPXL_bnd"/>
    <property type="match status" value="1"/>
</dbReference>
<proteinExistence type="predicted"/>
<organism evidence="6">
    <name type="scientific">Lotharella globosa</name>
    <dbReference type="NCBI Taxonomy" id="91324"/>
    <lineage>
        <taxon>Eukaryota</taxon>
        <taxon>Sar</taxon>
        <taxon>Rhizaria</taxon>
        <taxon>Cercozoa</taxon>
        <taxon>Chlorarachniophyceae</taxon>
        <taxon>Lotharella</taxon>
    </lineage>
</organism>
<dbReference type="InterPro" id="IPR004328">
    <property type="entry name" value="BRO1_dom"/>
</dbReference>
<evidence type="ECO:0000313" key="6">
    <source>
        <dbReference type="EMBL" id="CAE0669433.1"/>
    </source>
</evidence>
<evidence type="ECO:0000256" key="1">
    <source>
        <dbReference type="ARBA" id="ARBA00004177"/>
    </source>
</evidence>
<gene>
    <name evidence="6" type="ORF">LGLO00237_LOCUS21060</name>
</gene>
<sequence>MAKPLIGYIKATYRGKNVEEAVAFATKKHKERLEFTSSLSTIQKKKSDLNAVIAQGYSYYSYLRGLQARFRIAKSKAGWGVTLNPFASKVVRLQFTWTDSFNAALTFTSYDIEHEKASILYTLASVQSYIGLRIRRENAEEIKQALHAFQGAAGMLDFMETTQIPRITTPKSGDMHPKLLQLVKTTMIAQAQECVFEACLPNSKLSKAVLASVAMGAADRFKHAYDLACGFHANQWLAKCRYPWKLHLQHKMLCWQSAAYYHLSRDTMEREEWGEEIAILNKALAIIKRARALEKPMRGGGWGQAKKYVALDSNEETARNLEASVVKRLKKANEENEIMYHATVPKESTIKEIEPKVLAKPVAFAEPPADAKSPFSVLVPAKTQEMASRIKQEEKDVLANKRAHGEGKAEEIREKLQSLNLPAALEAREGKGGIPESILSRVAAIQAKGGMEHIDNMLKQVLAAQDKAWELFNATKGSLEQELRDDEKLKNDFGGRWTRAPSKELTVDFSGQLSNVEGYLKRAARADEKLSNKRKKEAESMELVLLPKTTLEQKVPQVSVEAKEPETPEATELKTDLAKLNQIIEARGKIIDLAEKKLEEQEVETLLLQDEQKGVSIEESKTTLVSQFDPYFEKLNKVDKLQQDILDAIDAKNEAWKKSVSSNPKMAARSAFFGQLNSGVEAHESLATNLVQGLRFYGDVMSEYLNPLRQQVRDFVVAREHEKKMYMDQITRAIATQTGTDAKKPQGPPGGG</sequence>
<dbReference type="InterPro" id="IPR038499">
    <property type="entry name" value="BRO1_sf"/>
</dbReference>
<comment type="subcellular location">
    <subcellularLocation>
        <location evidence="2">Cytoplasm</location>
    </subcellularLocation>
    <subcellularLocation>
        <location evidence="1">Endosome</location>
    </subcellularLocation>
</comment>
<name>A0A7S3Z2U1_9EUKA</name>
<evidence type="ECO:0000259" key="5">
    <source>
        <dbReference type="PROSITE" id="PS51180"/>
    </source>
</evidence>
<feature type="domain" description="BRO1" evidence="5">
    <location>
        <begin position="1"/>
        <end position="419"/>
    </location>
</feature>
<dbReference type="Pfam" id="PF03097">
    <property type="entry name" value="BRO1"/>
    <property type="match status" value="1"/>
</dbReference>
<dbReference type="AlphaFoldDB" id="A0A7S3Z2U1"/>
<evidence type="ECO:0000256" key="3">
    <source>
        <dbReference type="ARBA" id="ARBA00022490"/>
    </source>
</evidence>